<dbReference type="EMBL" id="FMJD01000008">
    <property type="protein sequence ID" value="SCM76792.1"/>
    <property type="molecule type" value="Genomic_DNA"/>
</dbReference>
<keyword evidence="4" id="KW-1133">Transmembrane helix</keyword>
<dbReference type="PROSITE" id="PS50885">
    <property type="entry name" value="HAMP"/>
    <property type="match status" value="1"/>
</dbReference>
<dbReference type="PANTHER" id="PTHR32089:SF112">
    <property type="entry name" value="LYSOZYME-LIKE PROTEIN-RELATED"/>
    <property type="match status" value="1"/>
</dbReference>
<dbReference type="GO" id="GO:0016020">
    <property type="term" value="C:membrane"/>
    <property type="evidence" value="ECO:0007669"/>
    <property type="project" value="InterPro"/>
</dbReference>
<dbReference type="GO" id="GO:0016301">
    <property type="term" value="F:kinase activity"/>
    <property type="evidence" value="ECO:0007669"/>
    <property type="project" value="UniProtKB-KW"/>
</dbReference>
<feature type="domain" description="Methyl-accepting transducer" evidence="5">
    <location>
        <begin position="305"/>
        <end position="534"/>
    </location>
</feature>
<dbReference type="SUPFAM" id="SSF158472">
    <property type="entry name" value="HAMP domain-like"/>
    <property type="match status" value="1"/>
</dbReference>
<dbReference type="InterPro" id="IPR004089">
    <property type="entry name" value="MCPsignal_dom"/>
</dbReference>
<keyword evidence="7" id="KW-0418">Kinase</keyword>
<evidence type="ECO:0000259" key="6">
    <source>
        <dbReference type="PROSITE" id="PS50885"/>
    </source>
</evidence>
<dbReference type="Pfam" id="PF00015">
    <property type="entry name" value="MCPsignal"/>
    <property type="match status" value="1"/>
</dbReference>
<dbReference type="PANTHER" id="PTHR32089">
    <property type="entry name" value="METHYL-ACCEPTING CHEMOTAXIS PROTEIN MCPB"/>
    <property type="match status" value="1"/>
</dbReference>
<dbReference type="AlphaFoldDB" id="A0A212LGW0"/>
<evidence type="ECO:0000259" key="5">
    <source>
        <dbReference type="PROSITE" id="PS50111"/>
    </source>
</evidence>
<dbReference type="SUPFAM" id="SSF58104">
    <property type="entry name" value="Methyl-accepting chemotaxis protein (MCP) signaling domain"/>
    <property type="match status" value="1"/>
</dbReference>
<dbReference type="SMART" id="SM00304">
    <property type="entry name" value="HAMP"/>
    <property type="match status" value="1"/>
</dbReference>
<dbReference type="Pfam" id="PF00672">
    <property type="entry name" value="HAMP"/>
    <property type="match status" value="1"/>
</dbReference>
<dbReference type="PROSITE" id="PS50111">
    <property type="entry name" value="CHEMOTAXIS_TRANSDUC_2"/>
    <property type="match status" value="1"/>
</dbReference>
<sequence length="568" mass="58538">MFLNRVKLWKVIGTAVAIFIIGTVCLLLFVVYTTLSSDAARQALEKQMIAIKTGALLMEKDIAGATIAWSGDAVDHIEAPALPPFPTHELIDDLTRTAGAAATIFAYDAAKDDFTRVTTSIKKPDGSRAVGTDLGKASPAYAALKQGRSFTGQAPILGAPYLTIYTPIKDPAGKVIGILFAGIPEAAVNATKDGLVLKISLLGLLLAAAISGGASWLVARLIRPVTQLSALMERISRDDLAEDVPYAGYGNEVGTIARAVVILRNSAATRLALERDKSVEIAERTARQERVEALIDDFRATTRTALGAVNKTVDDLLATANSLGTGALRTVEDAGAASNASCDATGNVQAVASATEELAASIGEISAQIQRTGAVVADAARGTRDADAKINHLAAGAAKIGEVVTLIRAIAEQTNLLALNATIEAARAGEAGKGFAVVASEVKNLAGQTARATEDIAAQVDDIQSATADAVEAIQAISATMQEVDRYTGAIAAAVEEQGTATGSISRSVNAVADGSQQVAANVGAVLATARDTEGAAQRLDAASREVADEARQLRSTIDTFLGAVIAA</sequence>
<keyword evidence="4" id="KW-0812">Transmembrane</keyword>
<evidence type="ECO:0000256" key="3">
    <source>
        <dbReference type="PROSITE-ProRule" id="PRU00284"/>
    </source>
</evidence>
<dbReference type="SMART" id="SM00283">
    <property type="entry name" value="MA"/>
    <property type="match status" value="1"/>
</dbReference>
<dbReference type="InterPro" id="IPR029151">
    <property type="entry name" value="Sensor-like_sf"/>
</dbReference>
<reference evidence="7" key="1">
    <citation type="submission" date="2016-08" db="EMBL/GenBank/DDBJ databases">
        <authorList>
            <person name="Seilhamer J.J."/>
        </authorList>
    </citation>
    <scope>NUCLEOTIDE SEQUENCE</scope>
    <source>
        <strain evidence="7">86</strain>
    </source>
</reference>
<dbReference type="InterPro" id="IPR003660">
    <property type="entry name" value="HAMP_dom"/>
</dbReference>
<evidence type="ECO:0000313" key="7">
    <source>
        <dbReference type="EMBL" id="SCM76792.1"/>
    </source>
</evidence>
<keyword evidence="1 3" id="KW-0807">Transducer</keyword>
<keyword evidence="7" id="KW-0808">Transferase</keyword>
<comment type="similarity">
    <text evidence="2">Belongs to the methyl-accepting chemotaxis (MCP) protein family.</text>
</comment>
<evidence type="ECO:0000256" key="4">
    <source>
        <dbReference type="SAM" id="Phobius"/>
    </source>
</evidence>
<dbReference type="InterPro" id="IPR033462">
    <property type="entry name" value="Cache_3-Cache_2"/>
</dbReference>
<protein>
    <submittedName>
        <fullName evidence="7">Putative histidine kinase</fullName>
    </submittedName>
</protein>
<evidence type="ECO:0000256" key="1">
    <source>
        <dbReference type="ARBA" id="ARBA00023224"/>
    </source>
</evidence>
<dbReference type="Pfam" id="PF17201">
    <property type="entry name" value="Cache_3-Cache_2"/>
    <property type="match status" value="1"/>
</dbReference>
<dbReference type="GO" id="GO:0007165">
    <property type="term" value="P:signal transduction"/>
    <property type="evidence" value="ECO:0007669"/>
    <property type="project" value="UniProtKB-KW"/>
</dbReference>
<name>A0A212LGW0_9HYPH</name>
<dbReference type="Gene3D" id="1.10.8.500">
    <property type="entry name" value="HAMP domain in histidine kinase"/>
    <property type="match status" value="1"/>
</dbReference>
<gene>
    <name evidence="7" type="ORF">KL86PLE_40597</name>
</gene>
<organism evidence="7">
    <name type="scientific">uncultured Pleomorphomonas sp</name>
    <dbReference type="NCBI Taxonomy" id="442121"/>
    <lineage>
        <taxon>Bacteria</taxon>
        <taxon>Pseudomonadati</taxon>
        <taxon>Pseudomonadota</taxon>
        <taxon>Alphaproteobacteria</taxon>
        <taxon>Hyphomicrobiales</taxon>
        <taxon>Pleomorphomonadaceae</taxon>
        <taxon>Pleomorphomonas</taxon>
        <taxon>environmental samples</taxon>
    </lineage>
</organism>
<feature type="transmembrane region" description="Helical" evidence="4">
    <location>
        <begin position="199"/>
        <end position="219"/>
    </location>
</feature>
<dbReference type="Gene3D" id="1.10.287.950">
    <property type="entry name" value="Methyl-accepting chemotaxis protein"/>
    <property type="match status" value="1"/>
</dbReference>
<keyword evidence="4" id="KW-0472">Membrane</keyword>
<feature type="transmembrane region" description="Helical" evidence="4">
    <location>
        <begin position="12"/>
        <end position="32"/>
    </location>
</feature>
<evidence type="ECO:0000256" key="2">
    <source>
        <dbReference type="ARBA" id="ARBA00029447"/>
    </source>
</evidence>
<accession>A0A212LGW0</accession>
<proteinExistence type="inferred from homology"/>
<dbReference type="SUPFAM" id="SSF103190">
    <property type="entry name" value="Sensory domain-like"/>
    <property type="match status" value="1"/>
</dbReference>
<feature type="domain" description="HAMP" evidence="6">
    <location>
        <begin position="219"/>
        <end position="272"/>
    </location>
</feature>